<feature type="compositionally biased region" description="Low complexity" evidence="1">
    <location>
        <begin position="120"/>
        <end position="136"/>
    </location>
</feature>
<dbReference type="Proteomes" id="UP000238390">
    <property type="component" value="Chromosome"/>
</dbReference>
<feature type="compositionally biased region" description="Basic residues" evidence="1">
    <location>
        <begin position="52"/>
        <end position="67"/>
    </location>
</feature>
<reference evidence="2 3" key="1">
    <citation type="submission" date="2018-02" db="EMBL/GenBank/DDBJ databases">
        <title>FDA/CDC Antimicrobial Resistant Isolate Bank Genome Sequencing.</title>
        <authorList>
            <person name="Benahmed F.H."/>
            <person name="Lutgring J.D."/>
            <person name="Yoo B."/>
            <person name="Machado M."/>
            <person name="Brown A."/>
            <person name="McAllister G."/>
            <person name="Perry A."/>
            <person name="Halpin A.L."/>
            <person name="Vavikolanu K."/>
            <person name="Ott S."/>
            <person name="Zhao X."/>
            <person name="Tallon L.J."/>
            <person name="Sadzewicz L."/>
            <person name="Aluvathingal J."/>
            <person name="Nadendla S."/>
            <person name="Voskania-kordi A."/>
            <person name="Simonyan V."/>
            <person name="Patel J."/>
            <person name="Shawar R.M."/>
        </authorList>
    </citation>
    <scope>NUCLEOTIDE SEQUENCE [LARGE SCALE GENOMIC DNA]</scope>
    <source>
        <strain evidence="2 3">AR_0356</strain>
    </source>
</reference>
<gene>
    <name evidence="2" type="primary">gacA</name>
    <name evidence="2" type="ORF">CSB93_3877</name>
</gene>
<dbReference type="EMBL" id="CP027169">
    <property type="protein sequence ID" value="AVK08424.1"/>
    <property type="molecule type" value="Genomic_DNA"/>
</dbReference>
<name>A0A2R3J2M1_9PSED</name>
<keyword evidence="3" id="KW-1185">Reference proteome</keyword>
<sequence length="142" mass="15990">MVVDHQHLNHAAPRRALADYCPQGPPGDFGNLNRKPFHDLAWRKGVINQASGKHHSTRSNGRRRLYRHPAPSGRAEQRERLPGPAANAYMTGTGRPSLLEKSERDPPSQGHFHRKRKRLSSISSRGRALASTATTRPARRRR</sequence>
<proteinExistence type="predicted"/>
<evidence type="ECO:0000313" key="3">
    <source>
        <dbReference type="Proteomes" id="UP000238390"/>
    </source>
</evidence>
<dbReference type="AlphaFoldDB" id="A0A2R3J2M1"/>
<protein>
    <submittedName>
        <fullName evidence="2">Response regulator</fullName>
    </submittedName>
</protein>
<evidence type="ECO:0000256" key="1">
    <source>
        <dbReference type="SAM" id="MobiDB-lite"/>
    </source>
</evidence>
<evidence type="ECO:0000313" key="2">
    <source>
        <dbReference type="EMBL" id="AVK08424.1"/>
    </source>
</evidence>
<feature type="region of interest" description="Disordered" evidence="1">
    <location>
        <begin position="43"/>
        <end position="142"/>
    </location>
</feature>
<accession>A0A2R3J2M1</accession>
<organism evidence="2 3">
    <name type="scientific">Pseudomonas paraeruginosa</name>
    <dbReference type="NCBI Taxonomy" id="2994495"/>
    <lineage>
        <taxon>Bacteria</taxon>
        <taxon>Pseudomonadati</taxon>
        <taxon>Pseudomonadota</taxon>
        <taxon>Gammaproteobacteria</taxon>
        <taxon>Pseudomonadales</taxon>
        <taxon>Pseudomonadaceae</taxon>
        <taxon>Pseudomonas</taxon>
    </lineage>
</organism>